<evidence type="ECO:0000256" key="4">
    <source>
        <dbReference type="ARBA" id="ARBA00023015"/>
    </source>
</evidence>
<comment type="caution">
    <text evidence="9">The sequence shown here is derived from an EMBL/GenBank/DDBJ whole genome shotgun (WGS) entry which is preliminary data.</text>
</comment>
<evidence type="ECO:0000256" key="7">
    <source>
        <dbReference type="ARBA" id="ARBA00023242"/>
    </source>
</evidence>
<dbReference type="SUPFAM" id="SSF57701">
    <property type="entry name" value="Zn2/Cys6 DNA-binding domain"/>
    <property type="match status" value="1"/>
</dbReference>
<keyword evidence="6" id="KW-0804">Transcription</keyword>
<name>A0ABR4EC20_9PEZI</name>
<keyword evidence="4" id="KW-0805">Transcription regulation</keyword>
<dbReference type="PANTHER" id="PTHR31313">
    <property type="entry name" value="TY1 ENHANCER ACTIVATOR"/>
    <property type="match status" value="1"/>
</dbReference>
<evidence type="ECO:0000256" key="5">
    <source>
        <dbReference type="ARBA" id="ARBA00023125"/>
    </source>
</evidence>
<keyword evidence="5" id="KW-0238">DNA-binding</keyword>
<reference evidence="9 10" key="1">
    <citation type="submission" date="2024-03" db="EMBL/GenBank/DDBJ databases">
        <title>A high-quality draft genome sequence of Diaporthe vaccinii, a causative agent of upright dieback and viscid rot disease in cranberry plants.</title>
        <authorList>
            <person name="Sarrasin M."/>
            <person name="Lang B.F."/>
            <person name="Burger G."/>
        </authorList>
    </citation>
    <scope>NUCLEOTIDE SEQUENCE [LARGE SCALE GENOMIC DNA]</scope>
    <source>
        <strain evidence="9 10">IS7</strain>
    </source>
</reference>
<keyword evidence="2" id="KW-0479">Metal-binding</keyword>
<proteinExistence type="predicted"/>
<evidence type="ECO:0000256" key="2">
    <source>
        <dbReference type="ARBA" id="ARBA00022723"/>
    </source>
</evidence>
<accession>A0ABR4EC20</accession>
<dbReference type="Pfam" id="PF04082">
    <property type="entry name" value="Fungal_trans"/>
    <property type="match status" value="1"/>
</dbReference>
<keyword evidence="10" id="KW-1185">Reference proteome</keyword>
<evidence type="ECO:0000313" key="10">
    <source>
        <dbReference type="Proteomes" id="UP001600888"/>
    </source>
</evidence>
<feature type="domain" description="Zn(2)-C6 fungal-type" evidence="8">
    <location>
        <begin position="22"/>
        <end position="50"/>
    </location>
</feature>
<dbReference type="Gene3D" id="4.10.240.10">
    <property type="entry name" value="Zn(2)-C6 fungal-type DNA-binding domain"/>
    <property type="match status" value="1"/>
</dbReference>
<gene>
    <name evidence="9" type="ORF">FJTKL_13094</name>
</gene>
<dbReference type="InterPro" id="IPR001138">
    <property type="entry name" value="Zn2Cys6_DnaBD"/>
</dbReference>
<dbReference type="PROSITE" id="PS00463">
    <property type="entry name" value="ZN2_CY6_FUNGAL_1"/>
    <property type="match status" value="1"/>
</dbReference>
<dbReference type="PANTHER" id="PTHR31313:SF83">
    <property type="entry name" value="ZN(II)2CYS6 TRANSCRIPTION FACTOR (EUROFUNG)"/>
    <property type="match status" value="1"/>
</dbReference>
<dbReference type="SMART" id="SM00066">
    <property type="entry name" value="GAL4"/>
    <property type="match status" value="1"/>
</dbReference>
<dbReference type="Pfam" id="PF00172">
    <property type="entry name" value="Zn_clus"/>
    <property type="match status" value="1"/>
</dbReference>
<keyword evidence="3" id="KW-0862">Zinc</keyword>
<evidence type="ECO:0000256" key="1">
    <source>
        <dbReference type="ARBA" id="ARBA00004123"/>
    </source>
</evidence>
<keyword evidence="7" id="KW-0539">Nucleus</keyword>
<organism evidence="9 10">
    <name type="scientific">Diaporthe vaccinii</name>
    <dbReference type="NCBI Taxonomy" id="105482"/>
    <lineage>
        <taxon>Eukaryota</taxon>
        <taxon>Fungi</taxon>
        <taxon>Dikarya</taxon>
        <taxon>Ascomycota</taxon>
        <taxon>Pezizomycotina</taxon>
        <taxon>Sordariomycetes</taxon>
        <taxon>Sordariomycetidae</taxon>
        <taxon>Diaporthales</taxon>
        <taxon>Diaporthaceae</taxon>
        <taxon>Diaporthe</taxon>
        <taxon>Diaporthe eres species complex</taxon>
    </lineage>
</organism>
<dbReference type="InterPro" id="IPR036864">
    <property type="entry name" value="Zn2-C6_fun-type_DNA-bd_sf"/>
</dbReference>
<comment type="subcellular location">
    <subcellularLocation>
        <location evidence="1">Nucleus</location>
    </subcellularLocation>
</comment>
<evidence type="ECO:0000313" key="9">
    <source>
        <dbReference type="EMBL" id="KAL2279954.1"/>
    </source>
</evidence>
<evidence type="ECO:0000256" key="3">
    <source>
        <dbReference type="ARBA" id="ARBA00022833"/>
    </source>
</evidence>
<dbReference type="InterPro" id="IPR051615">
    <property type="entry name" value="Transcr_Regulatory_Elem"/>
</dbReference>
<dbReference type="EMBL" id="JBAWTH010000071">
    <property type="protein sequence ID" value="KAL2279954.1"/>
    <property type="molecule type" value="Genomic_DNA"/>
</dbReference>
<evidence type="ECO:0000259" key="8">
    <source>
        <dbReference type="PROSITE" id="PS50048"/>
    </source>
</evidence>
<dbReference type="CDD" id="cd12148">
    <property type="entry name" value="fungal_TF_MHR"/>
    <property type="match status" value="1"/>
</dbReference>
<dbReference type="Proteomes" id="UP001600888">
    <property type="component" value="Unassembled WGS sequence"/>
</dbReference>
<sequence>MNTQRTKPSVSKQQKRKYTSRACEECRRRRAKCDGARPTCCRCLSRGHACKDSGGEDGRKPASKTYVDLLRRRIQALEQVLRNHAIDIDALLAALSTGHPNLADADLLTATADPGHGETSPDFEALCAAFEGALSAEEALNYEGDGEFRYFGPTSGRLQFMSDSVQEQSQDPPPLESQTISADSTIANPRAEMNRRILAEDDSGLMVSEELKSELVNLYFTWQNPWLLVVDENLYRNNLKTRGRYWSPLLENCILAIGSRFTDNPDVRADPDDTNSAGRFFFDRAEVYLSYELKFPSITTIQSLFLLSQLSVSTGADATSWLRQGMAKQLALDLGINLDAQRLSGSNSISTEEVELRRLLYWSMYCDDKLAAAYLAQDVSAHC</sequence>
<dbReference type="PROSITE" id="PS50048">
    <property type="entry name" value="ZN2_CY6_FUNGAL_2"/>
    <property type="match status" value="1"/>
</dbReference>
<evidence type="ECO:0000256" key="6">
    <source>
        <dbReference type="ARBA" id="ARBA00023163"/>
    </source>
</evidence>
<protein>
    <recommendedName>
        <fullName evidence="8">Zn(2)-C6 fungal-type domain-containing protein</fullName>
    </recommendedName>
</protein>
<dbReference type="InterPro" id="IPR007219">
    <property type="entry name" value="XnlR_reg_dom"/>
</dbReference>